<dbReference type="Pfam" id="PF02311">
    <property type="entry name" value="AraC_binding"/>
    <property type="match status" value="1"/>
</dbReference>
<evidence type="ECO:0000256" key="1">
    <source>
        <dbReference type="ARBA" id="ARBA00023015"/>
    </source>
</evidence>
<organism evidence="5 6">
    <name type="scientific">Pseudomonas reidholzensis</name>
    <dbReference type="NCBI Taxonomy" id="1785162"/>
    <lineage>
        <taxon>Bacteria</taxon>
        <taxon>Pseudomonadati</taxon>
        <taxon>Pseudomonadota</taxon>
        <taxon>Gammaproteobacteria</taxon>
        <taxon>Pseudomonadales</taxon>
        <taxon>Pseudomonadaceae</taxon>
        <taxon>Pseudomonas</taxon>
    </lineage>
</organism>
<dbReference type="RefSeq" id="WP_119140864.1">
    <property type="nucleotide sequence ID" value="NZ_CBCSFL010000022.1"/>
</dbReference>
<dbReference type="AlphaFoldDB" id="A0A383RSI3"/>
<dbReference type="PROSITE" id="PS01124">
    <property type="entry name" value="HTH_ARAC_FAMILY_2"/>
    <property type="match status" value="1"/>
</dbReference>
<dbReference type="InterPro" id="IPR009057">
    <property type="entry name" value="Homeodomain-like_sf"/>
</dbReference>
<dbReference type="SUPFAM" id="SSF46689">
    <property type="entry name" value="Homeodomain-like"/>
    <property type="match status" value="1"/>
</dbReference>
<dbReference type="CDD" id="cd06124">
    <property type="entry name" value="cupin_NimR-like_N"/>
    <property type="match status" value="1"/>
</dbReference>
<dbReference type="InterPro" id="IPR018062">
    <property type="entry name" value="HTH_AraC-typ_CS"/>
</dbReference>
<evidence type="ECO:0000256" key="2">
    <source>
        <dbReference type="ARBA" id="ARBA00023125"/>
    </source>
</evidence>
<dbReference type="GO" id="GO:0009893">
    <property type="term" value="P:positive regulation of metabolic process"/>
    <property type="evidence" value="ECO:0007669"/>
    <property type="project" value="UniProtKB-ARBA"/>
</dbReference>
<evidence type="ECO:0000313" key="5">
    <source>
        <dbReference type="EMBL" id="SYX90037.1"/>
    </source>
</evidence>
<dbReference type="PANTHER" id="PTHR11019">
    <property type="entry name" value="HTH-TYPE TRANSCRIPTIONAL REGULATOR NIMR"/>
    <property type="match status" value="1"/>
</dbReference>
<evidence type="ECO:0000256" key="3">
    <source>
        <dbReference type="ARBA" id="ARBA00023163"/>
    </source>
</evidence>
<keyword evidence="1" id="KW-0805">Transcription regulation</keyword>
<evidence type="ECO:0000259" key="4">
    <source>
        <dbReference type="PROSITE" id="PS01124"/>
    </source>
</evidence>
<gene>
    <name evidence="5" type="ORF">CCOS865_02303</name>
</gene>
<dbReference type="Gene3D" id="1.10.10.60">
    <property type="entry name" value="Homeodomain-like"/>
    <property type="match status" value="1"/>
</dbReference>
<evidence type="ECO:0000313" key="6">
    <source>
        <dbReference type="Proteomes" id="UP000263595"/>
    </source>
</evidence>
<dbReference type="GO" id="GO:0043565">
    <property type="term" value="F:sequence-specific DNA binding"/>
    <property type="evidence" value="ECO:0007669"/>
    <property type="project" value="InterPro"/>
</dbReference>
<dbReference type="PANTHER" id="PTHR11019:SF159">
    <property type="entry name" value="TRANSCRIPTIONAL REGULATOR-RELATED"/>
    <property type="match status" value="1"/>
</dbReference>
<dbReference type="EMBL" id="UNOZ01000013">
    <property type="protein sequence ID" value="SYX90037.1"/>
    <property type="molecule type" value="Genomic_DNA"/>
</dbReference>
<keyword evidence="2" id="KW-0238">DNA-binding</keyword>
<protein>
    <submittedName>
        <fullName evidence="5">Putative AraC-family transcriptional regulator</fullName>
    </submittedName>
</protein>
<dbReference type="Proteomes" id="UP000263595">
    <property type="component" value="Unassembled WGS sequence"/>
</dbReference>
<dbReference type="SUPFAM" id="SSF51182">
    <property type="entry name" value="RmlC-like cupins"/>
    <property type="match status" value="1"/>
</dbReference>
<dbReference type="InterPro" id="IPR014710">
    <property type="entry name" value="RmlC-like_jellyroll"/>
</dbReference>
<dbReference type="InterPro" id="IPR018060">
    <property type="entry name" value="HTH_AraC"/>
</dbReference>
<dbReference type="Gene3D" id="2.60.120.10">
    <property type="entry name" value="Jelly Rolls"/>
    <property type="match status" value="1"/>
</dbReference>
<dbReference type="OrthoDB" id="9804543at2"/>
<name>A0A383RSI3_9PSED</name>
<dbReference type="SMART" id="SM00342">
    <property type="entry name" value="HTH_ARAC"/>
    <property type="match status" value="1"/>
</dbReference>
<dbReference type="Pfam" id="PF12833">
    <property type="entry name" value="HTH_18"/>
    <property type="match status" value="1"/>
</dbReference>
<dbReference type="GO" id="GO:0003700">
    <property type="term" value="F:DNA-binding transcription factor activity"/>
    <property type="evidence" value="ECO:0007669"/>
    <property type="project" value="InterPro"/>
</dbReference>
<keyword evidence="3" id="KW-0804">Transcription</keyword>
<accession>A0A383RSI3</accession>
<dbReference type="InterPro" id="IPR011051">
    <property type="entry name" value="RmlC_Cupin_sf"/>
</dbReference>
<dbReference type="InterPro" id="IPR003313">
    <property type="entry name" value="AraC-bd"/>
</dbReference>
<dbReference type="PROSITE" id="PS00041">
    <property type="entry name" value="HTH_ARAC_FAMILY_1"/>
    <property type="match status" value="1"/>
</dbReference>
<proteinExistence type="predicted"/>
<feature type="domain" description="HTH araC/xylS-type" evidence="4">
    <location>
        <begin position="173"/>
        <end position="273"/>
    </location>
</feature>
<reference evidence="6" key="1">
    <citation type="submission" date="2018-08" db="EMBL/GenBank/DDBJ databases">
        <authorList>
            <person name="Blom J."/>
        </authorList>
    </citation>
    <scope>NUCLEOTIDE SEQUENCE [LARGE SCALE GENOMIC DNA]</scope>
    <source>
        <strain evidence="6">CCOS 865</strain>
    </source>
</reference>
<keyword evidence="6" id="KW-1185">Reference proteome</keyword>
<sequence length="279" mass="30428">MSNSRSTRHRLPPLPCAAYAPSSDCPLRCTLRTHVANTEVELHQHPWAQMVFSSRGVIRVHTGRKVFTVPPWRAVWIPSGTSHTATIIEDARLHSLYLDVDTGARCLAAHALGWAECRVLEVQPLLRELVVALAEEDLGGLPSERYGTLLELALLEIRKAAVLSLGIAVPSERRLSALCDAFLEDPRVDRSLSELSRDVGASVSTINRLFKSEMGCAFSDWRKQALLAETLALAAKGCSMSQIASALGYSSLSSFSFMVTQLVGMPPSKLLKGAKPKLN</sequence>